<gene>
    <name evidence="3" type="primary">LOC120283410</name>
</gene>
<feature type="compositionally biased region" description="Polar residues" evidence="1">
    <location>
        <begin position="62"/>
        <end position="74"/>
    </location>
</feature>
<dbReference type="GeneID" id="120283410"/>
<accession>A0AB40D6U7</accession>
<proteinExistence type="predicted"/>
<evidence type="ECO:0000256" key="1">
    <source>
        <dbReference type="SAM" id="MobiDB-lite"/>
    </source>
</evidence>
<organism evidence="2 3">
    <name type="scientific">Dioscorea cayennensis subsp. rotundata</name>
    <name type="common">White Guinea yam</name>
    <name type="synonym">Dioscorea rotundata</name>
    <dbReference type="NCBI Taxonomy" id="55577"/>
    <lineage>
        <taxon>Eukaryota</taxon>
        <taxon>Viridiplantae</taxon>
        <taxon>Streptophyta</taxon>
        <taxon>Embryophyta</taxon>
        <taxon>Tracheophyta</taxon>
        <taxon>Spermatophyta</taxon>
        <taxon>Magnoliopsida</taxon>
        <taxon>Liliopsida</taxon>
        <taxon>Dioscoreales</taxon>
        <taxon>Dioscoreaceae</taxon>
        <taxon>Dioscorea</taxon>
    </lineage>
</organism>
<dbReference type="RefSeq" id="XP_039146028.1">
    <property type="nucleotide sequence ID" value="XM_039290094.1"/>
</dbReference>
<reference evidence="3" key="1">
    <citation type="submission" date="2025-08" db="UniProtKB">
        <authorList>
            <consortium name="RefSeq"/>
        </authorList>
    </citation>
    <scope>IDENTIFICATION</scope>
</reference>
<sequence>MSIRTGMNLELLPLRAQYGQEQVHGSKHFDQRDLNSHTFRSEGQMTMSNRKSKQEPLRNASVPATPTFNGCQSPMSIRLSDMNCGTPEGMFSAELGIQSVETQTEDAPVRIAELASVE</sequence>
<feature type="compositionally biased region" description="Polar residues" evidence="1">
    <location>
        <begin position="36"/>
        <end position="49"/>
    </location>
</feature>
<name>A0AB40D6U7_DIOCR</name>
<dbReference type="Proteomes" id="UP001515500">
    <property type="component" value="Chromosome 3"/>
</dbReference>
<dbReference type="AlphaFoldDB" id="A0AB40D6U7"/>
<keyword evidence="2" id="KW-1185">Reference proteome</keyword>
<evidence type="ECO:0000313" key="3">
    <source>
        <dbReference type="RefSeq" id="XP_039146028.1"/>
    </source>
</evidence>
<evidence type="ECO:0000313" key="2">
    <source>
        <dbReference type="Proteomes" id="UP001515500"/>
    </source>
</evidence>
<protein>
    <submittedName>
        <fullName evidence="3">Uncharacterized protein LOC120283410</fullName>
    </submittedName>
</protein>
<feature type="region of interest" description="Disordered" evidence="1">
    <location>
        <begin position="22"/>
        <end position="74"/>
    </location>
</feature>